<protein>
    <recommendedName>
        <fullName evidence="11">Chloride channel protein</fullName>
    </recommendedName>
</protein>
<evidence type="ECO:0000256" key="6">
    <source>
        <dbReference type="ARBA" id="ARBA00023065"/>
    </source>
</evidence>
<dbReference type="PANTHER" id="PTHR11689">
    <property type="entry name" value="CHLORIDE CHANNEL PROTEIN CLC FAMILY MEMBER"/>
    <property type="match status" value="1"/>
</dbReference>
<keyword evidence="7 10" id="KW-0129">CBS domain</keyword>
<evidence type="ECO:0000256" key="3">
    <source>
        <dbReference type="ARBA" id="ARBA00022692"/>
    </source>
</evidence>
<feature type="transmembrane region" description="Helical" evidence="11">
    <location>
        <begin position="464"/>
        <end position="485"/>
    </location>
</feature>
<dbReference type="InterPro" id="IPR014743">
    <property type="entry name" value="Cl-channel_core"/>
</dbReference>
<dbReference type="InterPro" id="IPR051280">
    <property type="entry name" value="Cl-channel/antiporter"/>
</dbReference>
<evidence type="ECO:0000256" key="9">
    <source>
        <dbReference type="ARBA" id="ARBA00023214"/>
    </source>
</evidence>
<dbReference type="Pfam" id="PF00654">
    <property type="entry name" value="Voltage_CLC"/>
    <property type="match status" value="1"/>
</dbReference>
<comment type="similarity">
    <text evidence="11">Belongs to the chloride channel (TC 2.A.49) family.</text>
</comment>
<dbReference type="PROSITE" id="PS51371">
    <property type="entry name" value="CBS"/>
    <property type="match status" value="2"/>
</dbReference>
<dbReference type="SUPFAM" id="SSF54631">
    <property type="entry name" value="CBS-domain pair"/>
    <property type="match status" value="1"/>
</dbReference>
<dbReference type="SUPFAM" id="SSF81340">
    <property type="entry name" value="Clc chloride channel"/>
    <property type="match status" value="1"/>
</dbReference>
<sequence length="799" mass="89923">MFVFSLDENEDPVTGLERVVSFSNINAEERRQRRILSEQELAERQNAAFKDDDESALSARYESLDYEIVENQLYKAEENDPNHQQSLFQQSVNRWIVCLFIGIFTGCVAACIDITIYYSSRIKFHYMISNLLKLCEKQLDNGGGCVWMVEIAWICYNCGLVAISACLVLFVSPVAAASGIPQVKCFLNGVQIPGVVRLKTLLVKSFGVACSVGGGLSAGKEGPMIHSGAVIAAGISQGRCISFPIDFHIFKHFRNDREKRDFVSAGAAAGVAAAFGAPIGGVLFSLEEGASFWNQDLTWRMFFTAMISSFTVNLILSIFYGVSGFLSWTGLANFGVFENIEYNIWEIPIFLFIGVMGGILGALFNWISVRLLKFRRKYLTSRLQRLFECLLVAAVSAFTGFLTLFLVNDCQAVGVNPKLTELNKVLKFFCLWCRKGEYSAVANLFFQSPEESVKSLFHSPINSFRASTLLIFAVEYFILTLWTYGLSVPSGIFIPSLLTGAAWGRLVGIGVEYLFPNVTGVDPGKYALAGAAAQLGGIVRMTLSLTAIIMEATKDITFGLPIMLVLMISKWIGDIFNAGLYDSQIELNEVPLLGWNPPKMSRNILAERIMRKDVVAVEPVERVGRLMEILQTTRHHGFPVVDQINPPKENSEIPDYGHVKGLILRSQIITLLQNRTFSYDRNGERLVWGWKPIFLTDFTDRYPRYDNCLDKLELQPNDLNCWLDLRRYLHPHPHRVPLNASLQSVFTLFRGLGLRYLLVTDDENNVRGIITRKDIARFKEHRRSKKYSIREMFVSDFND</sequence>
<feature type="transmembrane region" description="Helical" evidence="11">
    <location>
        <begin position="95"/>
        <end position="118"/>
    </location>
</feature>
<keyword evidence="5 11" id="KW-1133">Transmembrane helix</keyword>
<evidence type="ECO:0000256" key="8">
    <source>
        <dbReference type="ARBA" id="ARBA00023136"/>
    </source>
</evidence>
<dbReference type="WBParaSite" id="SMUV_0000931101-mRNA-1">
    <property type="protein sequence ID" value="SMUV_0000931101-mRNA-1"/>
    <property type="gene ID" value="SMUV_0000931101"/>
</dbReference>
<proteinExistence type="inferred from homology"/>
<dbReference type="SMART" id="SM00116">
    <property type="entry name" value="CBS"/>
    <property type="match status" value="2"/>
</dbReference>
<feature type="domain" description="CBS" evidence="12">
    <location>
        <begin position="729"/>
        <end position="785"/>
    </location>
</feature>
<accession>A0A0N5AWK8</accession>
<evidence type="ECO:0000256" key="2">
    <source>
        <dbReference type="ARBA" id="ARBA00022448"/>
    </source>
</evidence>
<evidence type="ECO:0000256" key="10">
    <source>
        <dbReference type="PROSITE-ProRule" id="PRU00703"/>
    </source>
</evidence>
<dbReference type="InterPro" id="IPR000644">
    <property type="entry name" value="CBS_dom"/>
</dbReference>
<dbReference type="GO" id="GO:0005254">
    <property type="term" value="F:chloride channel activity"/>
    <property type="evidence" value="ECO:0007669"/>
    <property type="project" value="UniProtKB-UniRule"/>
</dbReference>
<keyword evidence="4" id="KW-0677">Repeat</keyword>
<dbReference type="PRINTS" id="PR00762">
    <property type="entry name" value="CLCHANNEL"/>
</dbReference>
<dbReference type="Gene3D" id="1.10.3080.10">
    <property type="entry name" value="Clc chloride channel"/>
    <property type="match status" value="1"/>
</dbReference>
<organism evidence="13 14">
    <name type="scientific">Syphacia muris</name>
    <dbReference type="NCBI Taxonomy" id="451379"/>
    <lineage>
        <taxon>Eukaryota</taxon>
        <taxon>Metazoa</taxon>
        <taxon>Ecdysozoa</taxon>
        <taxon>Nematoda</taxon>
        <taxon>Chromadorea</taxon>
        <taxon>Rhabditida</taxon>
        <taxon>Spirurina</taxon>
        <taxon>Oxyuridomorpha</taxon>
        <taxon>Oxyuroidea</taxon>
        <taxon>Oxyuridae</taxon>
        <taxon>Syphacia</taxon>
    </lineage>
</organism>
<dbReference type="PANTHER" id="PTHR11689:SF136">
    <property type="entry name" value="H(+)_CL(-) EXCHANGE TRANSPORTER 7"/>
    <property type="match status" value="1"/>
</dbReference>
<dbReference type="Gene3D" id="3.10.580.10">
    <property type="entry name" value="CBS-domain"/>
    <property type="match status" value="1"/>
</dbReference>
<evidence type="ECO:0000313" key="14">
    <source>
        <dbReference type="WBParaSite" id="SMUV_0000931101-mRNA-1"/>
    </source>
</evidence>
<feature type="domain" description="CBS" evidence="12">
    <location>
        <begin position="610"/>
        <end position="678"/>
    </location>
</feature>
<feature type="transmembrane region" description="Helical" evidence="11">
    <location>
        <begin position="386"/>
        <end position="407"/>
    </location>
</feature>
<dbReference type="GO" id="GO:0005765">
    <property type="term" value="C:lysosomal membrane"/>
    <property type="evidence" value="ECO:0007669"/>
    <property type="project" value="TreeGrafter"/>
</dbReference>
<dbReference type="AlphaFoldDB" id="A0A0N5AWK8"/>
<feature type="transmembrane region" description="Helical" evidence="11">
    <location>
        <begin position="151"/>
        <end position="180"/>
    </location>
</feature>
<evidence type="ECO:0000259" key="12">
    <source>
        <dbReference type="PROSITE" id="PS51371"/>
    </source>
</evidence>
<keyword evidence="9 11" id="KW-0868">Chloride</keyword>
<dbReference type="STRING" id="451379.A0A0N5AWK8"/>
<feature type="transmembrane region" description="Helical" evidence="11">
    <location>
        <begin position="527"/>
        <end position="549"/>
    </location>
</feature>
<feature type="transmembrane region" description="Helical" evidence="11">
    <location>
        <begin position="492"/>
        <end position="515"/>
    </location>
</feature>
<evidence type="ECO:0000256" key="4">
    <source>
        <dbReference type="ARBA" id="ARBA00022737"/>
    </source>
</evidence>
<evidence type="ECO:0000313" key="13">
    <source>
        <dbReference type="Proteomes" id="UP000046393"/>
    </source>
</evidence>
<evidence type="ECO:0000256" key="11">
    <source>
        <dbReference type="RuleBase" id="RU361221"/>
    </source>
</evidence>
<dbReference type="InterPro" id="IPR001807">
    <property type="entry name" value="ClC"/>
</dbReference>
<keyword evidence="2 11" id="KW-0813">Transport</keyword>
<dbReference type="InterPro" id="IPR046342">
    <property type="entry name" value="CBS_dom_sf"/>
</dbReference>
<feature type="transmembrane region" description="Helical" evidence="11">
    <location>
        <begin position="342"/>
        <end position="366"/>
    </location>
</feature>
<evidence type="ECO:0000256" key="5">
    <source>
        <dbReference type="ARBA" id="ARBA00022989"/>
    </source>
</evidence>
<reference evidence="14" key="1">
    <citation type="submission" date="2017-02" db="UniProtKB">
        <authorList>
            <consortium name="WormBaseParasite"/>
        </authorList>
    </citation>
    <scope>IDENTIFICATION</scope>
</reference>
<keyword evidence="3 11" id="KW-0812">Transmembrane</keyword>
<dbReference type="Proteomes" id="UP000046393">
    <property type="component" value="Unplaced"/>
</dbReference>
<evidence type="ECO:0000256" key="1">
    <source>
        <dbReference type="ARBA" id="ARBA00004141"/>
    </source>
</evidence>
<dbReference type="CDD" id="cd04591">
    <property type="entry name" value="CBS_pair_voltage-gated_CLC_euk_bac"/>
    <property type="match status" value="1"/>
</dbReference>
<feature type="transmembrane region" description="Helical" evidence="11">
    <location>
        <begin position="298"/>
        <end position="322"/>
    </location>
</feature>
<keyword evidence="8 11" id="KW-0472">Membrane</keyword>
<keyword evidence="13" id="KW-1185">Reference proteome</keyword>
<evidence type="ECO:0000256" key="7">
    <source>
        <dbReference type="ARBA" id="ARBA00023122"/>
    </source>
</evidence>
<feature type="transmembrane region" description="Helical" evidence="11">
    <location>
        <begin position="556"/>
        <end position="573"/>
    </location>
</feature>
<keyword evidence="6 11" id="KW-0406">Ion transport</keyword>
<comment type="subcellular location">
    <subcellularLocation>
        <location evidence="1 11">Membrane</location>
        <topology evidence="1 11">Multi-pass membrane protein</topology>
    </subcellularLocation>
</comment>
<dbReference type="Pfam" id="PF00571">
    <property type="entry name" value="CBS"/>
    <property type="match status" value="2"/>
</dbReference>
<name>A0A0N5AWK8_9BILA</name>
<feature type="transmembrane region" description="Helical" evidence="11">
    <location>
        <begin position="262"/>
        <end position="286"/>
    </location>
</feature>